<reference evidence="1" key="1">
    <citation type="journal article" date="2021" name="Environ. Microbiol.">
        <title>Gene family expansions and transcriptome signatures uncover fungal adaptations to wood decay.</title>
        <authorList>
            <person name="Hage H."/>
            <person name="Miyauchi S."/>
            <person name="Viragh M."/>
            <person name="Drula E."/>
            <person name="Min B."/>
            <person name="Chaduli D."/>
            <person name="Navarro D."/>
            <person name="Favel A."/>
            <person name="Norest M."/>
            <person name="Lesage-Meessen L."/>
            <person name="Balint B."/>
            <person name="Merenyi Z."/>
            <person name="de Eugenio L."/>
            <person name="Morin E."/>
            <person name="Martinez A.T."/>
            <person name="Baldrian P."/>
            <person name="Stursova M."/>
            <person name="Martinez M.J."/>
            <person name="Novotny C."/>
            <person name="Magnuson J.K."/>
            <person name="Spatafora J.W."/>
            <person name="Maurice S."/>
            <person name="Pangilinan J."/>
            <person name="Andreopoulos W."/>
            <person name="LaButti K."/>
            <person name="Hundley H."/>
            <person name="Na H."/>
            <person name="Kuo A."/>
            <person name="Barry K."/>
            <person name="Lipzen A."/>
            <person name="Henrissat B."/>
            <person name="Riley R."/>
            <person name="Ahrendt S."/>
            <person name="Nagy L.G."/>
            <person name="Grigoriev I.V."/>
            <person name="Martin F."/>
            <person name="Rosso M.N."/>
        </authorList>
    </citation>
    <scope>NUCLEOTIDE SEQUENCE</scope>
    <source>
        <strain evidence="1">CBS 384.51</strain>
    </source>
</reference>
<evidence type="ECO:0000313" key="2">
    <source>
        <dbReference type="Proteomes" id="UP001055072"/>
    </source>
</evidence>
<comment type="caution">
    <text evidence="1">The sequence shown here is derived from an EMBL/GenBank/DDBJ whole genome shotgun (WGS) entry which is preliminary data.</text>
</comment>
<dbReference type="EMBL" id="MU274900">
    <property type="protein sequence ID" value="KAI0094378.1"/>
    <property type="molecule type" value="Genomic_DNA"/>
</dbReference>
<organism evidence="1 2">
    <name type="scientific">Irpex rosettiformis</name>
    <dbReference type="NCBI Taxonomy" id="378272"/>
    <lineage>
        <taxon>Eukaryota</taxon>
        <taxon>Fungi</taxon>
        <taxon>Dikarya</taxon>
        <taxon>Basidiomycota</taxon>
        <taxon>Agaricomycotina</taxon>
        <taxon>Agaricomycetes</taxon>
        <taxon>Polyporales</taxon>
        <taxon>Irpicaceae</taxon>
        <taxon>Irpex</taxon>
    </lineage>
</organism>
<keyword evidence="2" id="KW-1185">Reference proteome</keyword>
<accession>A0ACB8UJ20</accession>
<name>A0ACB8UJ20_9APHY</name>
<protein>
    <submittedName>
        <fullName evidence="1">Uncharacterized protein</fullName>
    </submittedName>
</protein>
<sequence>MSTSAASTLPHPSLDRLAELQENLSEIRARVQAAAPQNQPKLIAVSKIKPASDVYACYLNGQRDFGENYVQELEEKAELLSDIKWHFIGTLQSNKAKNLALTPNIYAIQTLTSAKTATALNKHLLPSRATPLNVFIQVNTSGEDVKSGLGPLTSAPTPDSPSELLELVRHVISSCPRLRLQGLMTIGSLSESLSSKEKENEDFERLRTTRDILQEVLRKEFPLQQTVEGGTTGSERWGEGGKLLLSMGMSSDFEAALHAGSDAVRVGTSIFGARPKKGQAVVAS</sequence>
<proteinExistence type="predicted"/>
<dbReference type="Proteomes" id="UP001055072">
    <property type="component" value="Unassembled WGS sequence"/>
</dbReference>
<gene>
    <name evidence="1" type="ORF">BDY19DRAFT_880787</name>
</gene>
<evidence type="ECO:0000313" key="1">
    <source>
        <dbReference type="EMBL" id="KAI0094378.1"/>
    </source>
</evidence>